<evidence type="ECO:0000259" key="1">
    <source>
        <dbReference type="Pfam" id="PF08376"/>
    </source>
</evidence>
<evidence type="ECO:0000313" key="3">
    <source>
        <dbReference type="Proteomes" id="UP000634522"/>
    </source>
</evidence>
<sequence>MENTIWRATATAAALGLAYVAVRWGGLRRHAGKRVPRARQALATGGKLVQLIAHVQQHRGMSNAWRAGDASFAARLPEKQSAIERLFGELLADAVHEDAAVVPCFVSHDVRRLRHLWQDVVRGLGRATPEENFAVHCRIIADLLDWLGALGEARIEQPLAGLVPAVAARNFAHRLPALAECLGQARALASAVAARRECPPVSRVRLLFLLSRAESLLAQVVKASGGSGAGSTDAGRAVDRFVAALRDRLLASGDIQLTAGECFTLGTAAIDRVFELLGAECALVEASLARARAGLADVRAGGVAA</sequence>
<feature type="domain" description="Nitrate/nitrite sensing protein" evidence="1">
    <location>
        <begin position="50"/>
        <end position="272"/>
    </location>
</feature>
<dbReference type="EMBL" id="WTVS01000014">
    <property type="protein sequence ID" value="NMF97425.1"/>
    <property type="molecule type" value="Genomic_DNA"/>
</dbReference>
<reference evidence="2 3" key="1">
    <citation type="submission" date="2019-12" db="EMBL/GenBank/DDBJ databases">
        <title>Comparative genomics gives insights into the taxonomy of the Azoarcus-Aromatoleum group and reveals separate origins of nif in the plant-associated Azoarcus and non-plant-associated Aromatoleum sub-groups.</title>
        <authorList>
            <person name="Lafos M."/>
            <person name="Maluk M."/>
            <person name="Batista M."/>
            <person name="Junghare M."/>
            <person name="Carmona M."/>
            <person name="Faoro H."/>
            <person name="Cruz L.M."/>
            <person name="Battistoni F."/>
            <person name="De Souza E."/>
            <person name="Pedrosa F."/>
            <person name="Chen W.-M."/>
            <person name="Poole P.S."/>
            <person name="Dixon R.A."/>
            <person name="James E.K."/>
        </authorList>
    </citation>
    <scope>NUCLEOTIDE SEQUENCE [LARGE SCALE GENOMIC DNA]</scope>
    <source>
        <strain evidence="2 3">T</strain>
    </source>
</reference>
<comment type="caution">
    <text evidence="2">The sequence shown here is derived from an EMBL/GenBank/DDBJ whole genome shotgun (WGS) entry which is preliminary data.</text>
</comment>
<organism evidence="2 3">
    <name type="scientific">Aromatoleum toluolicum</name>
    <dbReference type="NCBI Taxonomy" id="90060"/>
    <lineage>
        <taxon>Bacteria</taxon>
        <taxon>Pseudomonadati</taxon>
        <taxon>Pseudomonadota</taxon>
        <taxon>Betaproteobacteria</taxon>
        <taxon>Rhodocyclales</taxon>
        <taxon>Rhodocyclaceae</taxon>
        <taxon>Aromatoleum</taxon>
    </lineage>
</organism>
<proteinExistence type="predicted"/>
<name>A0ABX1NDS0_9RHOO</name>
<dbReference type="Proteomes" id="UP000634522">
    <property type="component" value="Unassembled WGS sequence"/>
</dbReference>
<accession>A0ABX1NDS0</accession>
<dbReference type="InterPro" id="IPR013587">
    <property type="entry name" value="Nitrate/nitrite_sensing"/>
</dbReference>
<protein>
    <recommendedName>
        <fullName evidence="1">Nitrate/nitrite sensing protein domain-containing protein</fullName>
    </recommendedName>
</protein>
<dbReference type="Pfam" id="PF08376">
    <property type="entry name" value="NIT"/>
    <property type="match status" value="1"/>
</dbReference>
<gene>
    <name evidence="2" type="ORF">GPA27_08490</name>
</gene>
<keyword evidence="3" id="KW-1185">Reference proteome</keyword>
<dbReference type="RefSeq" id="WP_169139491.1">
    <property type="nucleotide sequence ID" value="NZ_WTVS01000014.1"/>
</dbReference>
<evidence type="ECO:0000313" key="2">
    <source>
        <dbReference type="EMBL" id="NMF97425.1"/>
    </source>
</evidence>